<keyword evidence="2 6" id="KW-0963">Cytoplasm</keyword>
<comment type="function">
    <text evidence="6">RNA-binding component of the eukaryotic translation initiation factor 3 (eIF-3) complex, which is involved in protein synthesis of a specialized repertoire of mRNAs and, together with other initiation factors, stimulates binding of mRNA and methionyl-tRNAi to the 40S ribosome. The eIF-3 complex specifically targets and initiates translation of a subset of mRNAs involved in cell proliferation.</text>
</comment>
<evidence type="ECO:0000256" key="6">
    <source>
        <dbReference type="HAMAP-Rule" id="MF_03001"/>
    </source>
</evidence>
<sequence length="716" mass="82434">MASSSRASIPTDEEIDYTDIEAKYQIPDEDPFDSVVVVDNVPVVDAVKKPKLLSTLVKRFVQKGAPIKENNIHMPWDDKAGKSKGYLFIEFPTPEDANNAIAIMNGFPFDARHTFYLNHFTDIETFSTLSEQYVEPKIEEYTPKEHLRWWLADGKDQFLSYRQDDLSINWHAKTTSEVQTSRKNWTDLFAAWSPLGTYLASLHRPGIRLWGGPSWNGFSRFPHPLVKLLDFSPCETYLVTWSSEPIARNNVFSEEDEGNNVAVWDVKTGHLLRTFPQIAESDGEGGPSKGKTPWPALKWSPDDKFCARLTPGQLISVYEPPGMGLVDKKSVKVEGLVDFDWCPLVVDEDDTASAQKGKEKKVKKERENFFVYWTPEIINQPARVTLMAFPSRAVLRTKNLFNVADAKLFWQNTGDYLCVKVDHYTKTKKSTFCNLEIFRTRERDIPVEVVEIKDTVTDFAWEPRGHRFAIVTSNDPNLGNAGPGITIKTEIHFYQLETGVLNGKFKLLKKLTNKTANTLRWSPKGRHIVLATVGSSSKFDLEFWDMEYLDGVHEWGESVRMLGSGEHYGMTDIDWDPSGRFVTTSSSSWRHSLENGYTIWDFKGQELQKHLLDRFKQFLWRPRPKSLLTKDQQKVILKKLKEFSRTFDEEDAAEESSASRELVAHRRRLVDEWKAWRAKIRSDGDFVRKVERHEEATEVIEEWIEEVLEETVEVVE</sequence>
<dbReference type="InterPro" id="IPR000504">
    <property type="entry name" value="RRM_dom"/>
</dbReference>
<dbReference type="Pfam" id="PF00076">
    <property type="entry name" value="RRM_1"/>
    <property type="match status" value="1"/>
</dbReference>
<evidence type="ECO:0000256" key="3">
    <source>
        <dbReference type="ARBA" id="ARBA00022540"/>
    </source>
</evidence>
<dbReference type="PANTHER" id="PTHR14068">
    <property type="entry name" value="EUKARYOTIC TRANSLATION INITIATION FACTOR 3 EIF3 -RELATED"/>
    <property type="match status" value="1"/>
</dbReference>
<reference evidence="10" key="2">
    <citation type="submission" date="2015-01" db="EMBL/GenBank/DDBJ databases">
        <title>Evolutionary Origins and Diversification of the Mycorrhizal Mutualists.</title>
        <authorList>
            <consortium name="DOE Joint Genome Institute"/>
            <consortium name="Mycorrhizal Genomics Consortium"/>
            <person name="Kohler A."/>
            <person name="Kuo A."/>
            <person name="Nagy L.G."/>
            <person name="Floudas D."/>
            <person name="Copeland A."/>
            <person name="Barry K.W."/>
            <person name="Cichocki N."/>
            <person name="Veneault-Fourrey C."/>
            <person name="LaButti K."/>
            <person name="Lindquist E.A."/>
            <person name="Lipzen A."/>
            <person name="Lundell T."/>
            <person name="Morin E."/>
            <person name="Murat C."/>
            <person name="Riley R."/>
            <person name="Ohm R."/>
            <person name="Sun H."/>
            <person name="Tunlid A."/>
            <person name="Henrissat B."/>
            <person name="Grigoriev I.V."/>
            <person name="Hibbett D.S."/>
            <person name="Martin F."/>
        </authorList>
    </citation>
    <scope>NUCLEOTIDE SEQUENCE [LARGE SCALE GENOMIC DNA]</scope>
    <source>
        <strain evidence="10">MUT 4182</strain>
    </source>
</reference>
<keyword evidence="5 6" id="KW-0648">Protein biosynthesis</keyword>
<dbReference type="OrthoDB" id="10250414at2759"/>
<dbReference type="GO" id="GO:0005852">
    <property type="term" value="C:eukaryotic translation initiation factor 3 complex"/>
    <property type="evidence" value="ECO:0007669"/>
    <property type="project" value="UniProtKB-UniRule"/>
</dbReference>
<dbReference type="Gene3D" id="2.130.10.10">
    <property type="entry name" value="YVTN repeat-like/Quinoprotein amine dehydrogenase"/>
    <property type="match status" value="2"/>
</dbReference>
<keyword evidence="3 6" id="KW-0396">Initiation factor</keyword>
<protein>
    <recommendedName>
        <fullName evidence="6">Eukaryotic translation initiation factor 3 subunit B</fullName>
        <shortName evidence="6">eIF3b</shortName>
    </recommendedName>
    <alternativeName>
        <fullName evidence="6">Eukaryotic translation initiation factor 3 90 kDa subunit homolog</fullName>
        <shortName evidence="6">eIF3 p90</shortName>
    </alternativeName>
    <alternativeName>
        <fullName evidence="6">Translation initiation factor eIF3, p90 subunit homolog</fullName>
    </alternativeName>
</protein>
<evidence type="ECO:0000256" key="1">
    <source>
        <dbReference type="ARBA" id="ARBA00004496"/>
    </source>
</evidence>
<dbReference type="CDD" id="cd12278">
    <property type="entry name" value="RRM_eIF3B"/>
    <property type="match status" value="1"/>
</dbReference>
<evidence type="ECO:0000256" key="4">
    <source>
        <dbReference type="ARBA" id="ARBA00022884"/>
    </source>
</evidence>
<dbReference type="InterPro" id="IPR012677">
    <property type="entry name" value="Nucleotide-bd_a/b_plait_sf"/>
</dbReference>
<dbReference type="PIRSF" id="PIRSF036424">
    <property type="entry name" value="eIF3b"/>
    <property type="match status" value="1"/>
</dbReference>
<dbReference type="AlphaFoldDB" id="A0A0C3KJF7"/>
<reference evidence="9 10" key="1">
    <citation type="submission" date="2014-04" db="EMBL/GenBank/DDBJ databases">
        <authorList>
            <consortium name="DOE Joint Genome Institute"/>
            <person name="Kuo A."/>
            <person name="Girlanda M."/>
            <person name="Perotto S."/>
            <person name="Kohler A."/>
            <person name="Nagy L.G."/>
            <person name="Floudas D."/>
            <person name="Copeland A."/>
            <person name="Barry K.W."/>
            <person name="Cichocki N."/>
            <person name="Veneault-Fourrey C."/>
            <person name="LaButti K."/>
            <person name="Lindquist E.A."/>
            <person name="Lipzen A."/>
            <person name="Lundell T."/>
            <person name="Morin E."/>
            <person name="Murat C."/>
            <person name="Sun H."/>
            <person name="Tunlid A."/>
            <person name="Henrissat B."/>
            <person name="Grigoriev I.V."/>
            <person name="Hibbett D.S."/>
            <person name="Martin F."/>
            <person name="Nordberg H.P."/>
            <person name="Cantor M.N."/>
            <person name="Hua S.X."/>
        </authorList>
    </citation>
    <scope>NUCLEOTIDE SEQUENCE [LARGE SCALE GENOMIC DNA]</scope>
    <source>
        <strain evidence="9 10">MUT 4182</strain>
    </source>
</reference>
<dbReference type="SUPFAM" id="SSF54928">
    <property type="entry name" value="RNA-binding domain, RBD"/>
    <property type="match status" value="1"/>
</dbReference>
<gene>
    <name evidence="6" type="primary">PRT1</name>
    <name evidence="9" type="ORF">M407DRAFT_125203</name>
</gene>
<comment type="similarity">
    <text evidence="6 7">Belongs to the eIF-3 subunit B family.</text>
</comment>
<evidence type="ECO:0000256" key="2">
    <source>
        <dbReference type="ARBA" id="ARBA00022490"/>
    </source>
</evidence>
<dbReference type="GO" id="GO:0031369">
    <property type="term" value="F:translation initiation factor binding"/>
    <property type="evidence" value="ECO:0007669"/>
    <property type="project" value="InterPro"/>
</dbReference>
<dbReference type="GO" id="GO:0003743">
    <property type="term" value="F:translation initiation factor activity"/>
    <property type="evidence" value="ECO:0007669"/>
    <property type="project" value="UniProtKB-UniRule"/>
</dbReference>
<keyword evidence="10" id="KW-1185">Reference proteome</keyword>
<dbReference type="HOGENOM" id="CLU_011152_4_0_1"/>
<dbReference type="InterPro" id="IPR015943">
    <property type="entry name" value="WD40/YVTN_repeat-like_dom_sf"/>
</dbReference>
<dbReference type="FunFam" id="2.130.10.10:FF:000947">
    <property type="entry name" value="Eukaryotic translation initiation factor 3 subunit B"/>
    <property type="match status" value="1"/>
</dbReference>
<proteinExistence type="inferred from homology"/>
<name>A0A0C3KJF7_9AGAM</name>
<dbReference type="PANTHER" id="PTHR14068:SF0">
    <property type="entry name" value="EUKARYOTIC TRANSLATION INITIATION FACTOR 3 SUBUNIT B"/>
    <property type="match status" value="1"/>
</dbReference>
<keyword evidence="4 6" id="KW-0694">RNA-binding</keyword>
<dbReference type="Pfam" id="PF08662">
    <property type="entry name" value="eIF2A"/>
    <property type="match status" value="1"/>
</dbReference>
<evidence type="ECO:0000256" key="5">
    <source>
        <dbReference type="ARBA" id="ARBA00022917"/>
    </source>
</evidence>
<feature type="domain" description="RRM" evidence="8">
    <location>
        <begin position="34"/>
        <end position="112"/>
    </location>
</feature>
<dbReference type="InterPro" id="IPR034363">
    <property type="entry name" value="eIF3B_RRM"/>
</dbReference>
<comment type="subunit">
    <text evidence="6 7">Component of the eukaryotic translation initiation factor 3 (eIF-3) complex.</text>
</comment>
<evidence type="ECO:0000313" key="9">
    <source>
        <dbReference type="EMBL" id="KIO21603.1"/>
    </source>
</evidence>
<dbReference type="InterPro" id="IPR013979">
    <property type="entry name" value="TIF_beta_prop-like"/>
</dbReference>
<dbReference type="SMART" id="SM00360">
    <property type="entry name" value="RRM"/>
    <property type="match status" value="1"/>
</dbReference>
<organism evidence="9 10">
    <name type="scientific">Tulasnella calospora MUT 4182</name>
    <dbReference type="NCBI Taxonomy" id="1051891"/>
    <lineage>
        <taxon>Eukaryota</taxon>
        <taxon>Fungi</taxon>
        <taxon>Dikarya</taxon>
        <taxon>Basidiomycota</taxon>
        <taxon>Agaricomycotina</taxon>
        <taxon>Agaricomycetes</taxon>
        <taxon>Cantharellales</taxon>
        <taxon>Tulasnellaceae</taxon>
        <taxon>Tulasnella</taxon>
    </lineage>
</organism>
<dbReference type="EMBL" id="KN823133">
    <property type="protein sequence ID" value="KIO21603.1"/>
    <property type="molecule type" value="Genomic_DNA"/>
</dbReference>
<evidence type="ECO:0000313" key="10">
    <source>
        <dbReference type="Proteomes" id="UP000054248"/>
    </source>
</evidence>
<evidence type="ECO:0000256" key="7">
    <source>
        <dbReference type="PIRNR" id="PIRNR036424"/>
    </source>
</evidence>
<accession>A0A0C3KJF7</accession>
<comment type="subcellular location">
    <subcellularLocation>
        <location evidence="1 6 7">Cytoplasm</location>
    </subcellularLocation>
</comment>
<comment type="function">
    <text evidence="7">Component of the eukaryotic translation initiation factor 3 (eIF-3) complex, which is involved in protein synthesis and, together with other initiation factors, stimulates binding of mRNA and methionyl-tRNAi to the 40S ribosome.</text>
</comment>
<evidence type="ECO:0000259" key="8">
    <source>
        <dbReference type="PROSITE" id="PS50102"/>
    </source>
</evidence>
<dbReference type="GO" id="GO:0016282">
    <property type="term" value="C:eukaryotic 43S preinitiation complex"/>
    <property type="evidence" value="ECO:0007669"/>
    <property type="project" value="UniProtKB-UniRule"/>
</dbReference>
<dbReference type="InterPro" id="IPR035979">
    <property type="entry name" value="RBD_domain_sf"/>
</dbReference>
<dbReference type="HAMAP" id="MF_03001">
    <property type="entry name" value="eIF3b"/>
    <property type="match status" value="1"/>
</dbReference>
<dbReference type="GO" id="GO:0003723">
    <property type="term" value="F:RNA binding"/>
    <property type="evidence" value="ECO:0007669"/>
    <property type="project" value="UniProtKB-UniRule"/>
</dbReference>
<dbReference type="Gene3D" id="3.30.70.330">
    <property type="match status" value="1"/>
</dbReference>
<dbReference type="GO" id="GO:0033290">
    <property type="term" value="C:eukaryotic 48S preinitiation complex"/>
    <property type="evidence" value="ECO:0007669"/>
    <property type="project" value="UniProtKB-UniRule"/>
</dbReference>
<dbReference type="InterPro" id="IPR011400">
    <property type="entry name" value="EIF3B"/>
</dbReference>
<dbReference type="GO" id="GO:0001732">
    <property type="term" value="P:formation of cytoplasmic translation initiation complex"/>
    <property type="evidence" value="ECO:0007669"/>
    <property type="project" value="UniProtKB-UniRule"/>
</dbReference>
<dbReference type="STRING" id="1051891.A0A0C3KJF7"/>
<dbReference type="SUPFAM" id="SSF82171">
    <property type="entry name" value="DPP6 N-terminal domain-like"/>
    <property type="match status" value="1"/>
</dbReference>
<dbReference type="PROSITE" id="PS50102">
    <property type="entry name" value="RRM"/>
    <property type="match status" value="1"/>
</dbReference>
<dbReference type="Proteomes" id="UP000054248">
    <property type="component" value="Unassembled WGS sequence"/>
</dbReference>